<sequence length="45" mass="4767">MLTEPEAYGPHTQAPGSIIRPPDSFCANLVTLSPSSKLSLKLDSP</sequence>
<dbReference type="AlphaFoldDB" id="A6IME8"/>
<evidence type="ECO:0000313" key="2">
    <source>
        <dbReference type="EMBL" id="EDM01641.1"/>
    </source>
</evidence>
<evidence type="ECO:0000256" key="1">
    <source>
        <dbReference type="SAM" id="MobiDB-lite"/>
    </source>
</evidence>
<gene>
    <name evidence="2" type="ORF">rCG_30319</name>
</gene>
<feature type="region of interest" description="Disordered" evidence="1">
    <location>
        <begin position="1"/>
        <end position="20"/>
    </location>
</feature>
<evidence type="ECO:0000313" key="3">
    <source>
        <dbReference type="Proteomes" id="UP000234681"/>
    </source>
</evidence>
<dbReference type="EMBL" id="CH473964">
    <property type="protein sequence ID" value="EDM01641.1"/>
    <property type="molecule type" value="Genomic_DNA"/>
</dbReference>
<accession>A6IME8</accession>
<dbReference type="Proteomes" id="UP000234681">
    <property type="component" value="Chromosome 4"/>
</dbReference>
<reference evidence="2 3" key="1">
    <citation type="submission" date="2005-09" db="EMBL/GenBank/DDBJ databases">
        <authorList>
            <person name="Mural R.J."/>
            <person name="Li P.W."/>
            <person name="Adams M.D."/>
            <person name="Amanatides P.G."/>
            <person name="Baden-Tillson H."/>
            <person name="Barnstead M."/>
            <person name="Chin S.H."/>
            <person name="Dew I."/>
            <person name="Evans C.A."/>
            <person name="Ferriera S."/>
            <person name="Flanigan M."/>
            <person name="Fosler C."/>
            <person name="Glodek A."/>
            <person name="Gu Z."/>
            <person name="Holt R.A."/>
            <person name="Jennings D."/>
            <person name="Kraft C.L."/>
            <person name="Lu F."/>
            <person name="Nguyen T."/>
            <person name="Nusskern D.R."/>
            <person name="Pfannkoch C.M."/>
            <person name="Sitter C."/>
            <person name="Sutton G.G."/>
            <person name="Venter J.C."/>
            <person name="Wang Z."/>
            <person name="Woodage T."/>
            <person name="Zheng X.H."/>
            <person name="Zhong F."/>
        </authorList>
    </citation>
    <scope>NUCLEOTIDE SEQUENCE [LARGE SCALE GENOMIC DNA]</scope>
    <source>
        <strain>BN</strain>
        <strain evidence="3">Sprague-Dawley</strain>
    </source>
</reference>
<name>A6IME8_RAT</name>
<protein>
    <submittedName>
        <fullName evidence="2">RCG30319</fullName>
    </submittedName>
</protein>
<organism evidence="2 3">
    <name type="scientific">Rattus norvegicus</name>
    <name type="common">Rat</name>
    <dbReference type="NCBI Taxonomy" id="10116"/>
    <lineage>
        <taxon>Eukaryota</taxon>
        <taxon>Metazoa</taxon>
        <taxon>Chordata</taxon>
        <taxon>Craniata</taxon>
        <taxon>Vertebrata</taxon>
        <taxon>Euteleostomi</taxon>
        <taxon>Mammalia</taxon>
        <taxon>Eutheria</taxon>
        <taxon>Euarchontoglires</taxon>
        <taxon>Glires</taxon>
        <taxon>Rodentia</taxon>
        <taxon>Myomorpha</taxon>
        <taxon>Muroidea</taxon>
        <taxon>Muridae</taxon>
        <taxon>Murinae</taxon>
        <taxon>Rattus</taxon>
    </lineage>
</organism>
<proteinExistence type="predicted"/>